<proteinExistence type="predicted"/>
<gene>
    <name evidence="1" type="ordered locus">MS1136</name>
</gene>
<protein>
    <submittedName>
        <fullName evidence="1">Uncharacterized protein</fullName>
    </submittedName>
</protein>
<evidence type="ECO:0000313" key="2">
    <source>
        <dbReference type="Proteomes" id="UP000000607"/>
    </source>
</evidence>
<organism evidence="1 2">
    <name type="scientific">Mannheimia succiniciproducens (strain KCTC 0769BP / MBEL55E)</name>
    <dbReference type="NCBI Taxonomy" id="221988"/>
    <lineage>
        <taxon>Bacteria</taxon>
        <taxon>Pseudomonadati</taxon>
        <taxon>Pseudomonadota</taxon>
        <taxon>Gammaproteobacteria</taxon>
        <taxon>Pasteurellales</taxon>
        <taxon>Pasteurellaceae</taxon>
        <taxon>Basfia</taxon>
    </lineage>
</organism>
<evidence type="ECO:0000313" key="1">
    <source>
        <dbReference type="EMBL" id="AAU37743.1"/>
    </source>
</evidence>
<reference evidence="1 2" key="1">
    <citation type="journal article" date="2004" name="Nat. Biotechnol.">
        <title>The genome sequence of the capnophilic rumen bacterium Mannheimia succiniciproducens.</title>
        <authorList>
            <person name="Hong S.H."/>
            <person name="Kim J.S."/>
            <person name="Lee S.Y."/>
            <person name="In Y.H."/>
            <person name="Choi S.S."/>
            <person name="Rih J.-K."/>
            <person name="Kim C.H."/>
            <person name="Jeong H."/>
            <person name="Hur C.G."/>
            <person name="Kim J.J."/>
        </authorList>
    </citation>
    <scope>NUCLEOTIDE SEQUENCE [LARGE SCALE GENOMIC DNA]</scope>
    <source>
        <strain evidence="2">KCTC 0769BP / MBEL55E</strain>
    </source>
</reference>
<dbReference type="EMBL" id="AE016827">
    <property type="protein sequence ID" value="AAU37743.1"/>
    <property type="molecule type" value="Genomic_DNA"/>
</dbReference>
<keyword evidence="2" id="KW-1185">Reference proteome</keyword>
<dbReference type="KEGG" id="msu:MS1136"/>
<dbReference type="AlphaFoldDB" id="Q65TG7"/>
<name>Q65TG7_MANSM</name>
<dbReference type="HOGENOM" id="CLU_3235738_0_0_6"/>
<sequence>MHNSIKKVRSVFQKFYLTSHHNHSADSKTSGNLTALYHNKLYK</sequence>
<dbReference type="Proteomes" id="UP000000607">
    <property type="component" value="Chromosome"/>
</dbReference>
<accession>Q65TG7</accession>